<organism evidence="2 3">
    <name type="scientific">Caerostris darwini</name>
    <dbReference type="NCBI Taxonomy" id="1538125"/>
    <lineage>
        <taxon>Eukaryota</taxon>
        <taxon>Metazoa</taxon>
        <taxon>Ecdysozoa</taxon>
        <taxon>Arthropoda</taxon>
        <taxon>Chelicerata</taxon>
        <taxon>Arachnida</taxon>
        <taxon>Araneae</taxon>
        <taxon>Araneomorphae</taxon>
        <taxon>Entelegynae</taxon>
        <taxon>Araneoidea</taxon>
        <taxon>Araneidae</taxon>
        <taxon>Caerostris</taxon>
    </lineage>
</organism>
<name>A0AAV4TCI2_9ARAC</name>
<keyword evidence="3" id="KW-1185">Reference proteome</keyword>
<evidence type="ECO:0000256" key="1">
    <source>
        <dbReference type="SAM" id="MobiDB-lite"/>
    </source>
</evidence>
<feature type="region of interest" description="Disordered" evidence="1">
    <location>
        <begin position="36"/>
        <end position="89"/>
    </location>
</feature>
<dbReference type="AlphaFoldDB" id="A0AAV4TCI2"/>
<comment type="caution">
    <text evidence="2">The sequence shown here is derived from an EMBL/GenBank/DDBJ whole genome shotgun (WGS) entry which is preliminary data.</text>
</comment>
<protein>
    <submittedName>
        <fullName evidence="2">Uncharacterized protein</fullName>
    </submittedName>
</protein>
<feature type="compositionally biased region" description="Basic residues" evidence="1">
    <location>
        <begin position="70"/>
        <end position="80"/>
    </location>
</feature>
<dbReference type="EMBL" id="BPLQ01009422">
    <property type="protein sequence ID" value="GIY43894.1"/>
    <property type="molecule type" value="Genomic_DNA"/>
</dbReference>
<evidence type="ECO:0000313" key="3">
    <source>
        <dbReference type="Proteomes" id="UP001054837"/>
    </source>
</evidence>
<sequence>MLMLGFLGEKHFKTNAFQPIVRLRRASVILSQALKRRNMDKESSKENCYSEQIGERDASEVQPDPETNKKKMRLGTHRYRNFQNSPRSGRVPATIGWRRRFFQLVSNVVRRFRNQRRH</sequence>
<dbReference type="Proteomes" id="UP001054837">
    <property type="component" value="Unassembled WGS sequence"/>
</dbReference>
<gene>
    <name evidence="2" type="ORF">CDAR_477151</name>
</gene>
<proteinExistence type="predicted"/>
<reference evidence="2 3" key="1">
    <citation type="submission" date="2021-06" db="EMBL/GenBank/DDBJ databases">
        <title>Caerostris darwini draft genome.</title>
        <authorList>
            <person name="Kono N."/>
            <person name="Arakawa K."/>
        </authorList>
    </citation>
    <scope>NUCLEOTIDE SEQUENCE [LARGE SCALE GENOMIC DNA]</scope>
</reference>
<evidence type="ECO:0000313" key="2">
    <source>
        <dbReference type="EMBL" id="GIY43894.1"/>
    </source>
</evidence>
<accession>A0AAV4TCI2</accession>